<reference evidence="3 4" key="1">
    <citation type="journal article" date="2011" name="BMC Genomics">
        <title>Genome sequencing reveals diversification of virulence factor content and possible host adaptation in distinct subpopulations of Salmonella enterica.</title>
        <authorList>
            <person name="den Bakker H.C."/>
            <person name="Moreno Switt A.I."/>
            <person name="Govoni G."/>
            <person name="Cummings C.A."/>
            <person name="Ranieri M.L."/>
            <person name="Degoricija L."/>
            <person name="Hoelzer K."/>
            <person name="Rodriguez-Rivera L.D."/>
            <person name="Brown S."/>
            <person name="Bolchacova E."/>
            <person name="Furtado M.R."/>
            <person name="Wiedmann M."/>
        </authorList>
    </citation>
    <scope>NUCLEOTIDE SEQUENCE [LARGE SCALE GENOMIC DNA]</scope>
    <source>
        <strain evidence="3 4">R8-3668</strain>
    </source>
</reference>
<gene>
    <name evidence="3" type="ORF">LTSEINV_3029</name>
</gene>
<organism evidence="3 4">
    <name type="scientific">Salmonella enterica subsp. enterica serovar Inverness str. R8-3668</name>
    <dbReference type="NCBI Taxonomy" id="913075"/>
    <lineage>
        <taxon>Bacteria</taxon>
        <taxon>Pseudomonadati</taxon>
        <taxon>Pseudomonadota</taxon>
        <taxon>Gammaproteobacteria</taxon>
        <taxon>Enterobacterales</taxon>
        <taxon>Enterobacteriaceae</taxon>
        <taxon>Salmonella</taxon>
    </lineage>
</organism>
<evidence type="ECO:0000259" key="2">
    <source>
        <dbReference type="Pfam" id="PF07338"/>
    </source>
</evidence>
<feature type="non-terminal residue" evidence="3">
    <location>
        <position position="1"/>
    </location>
</feature>
<dbReference type="AlphaFoldDB" id="G5NEC1"/>
<proteinExistence type="predicted"/>
<keyword evidence="1" id="KW-0732">Signal</keyword>
<dbReference type="InterPro" id="IPR036275">
    <property type="entry name" value="YdgH-like_sf"/>
</dbReference>
<comment type="caution">
    <text evidence="3">The sequence shown here is derived from an EMBL/GenBank/DDBJ whole genome shotgun (WGS) entry which is preliminary data.</text>
</comment>
<dbReference type="SUPFAM" id="SSF159871">
    <property type="entry name" value="YdgH-like"/>
    <property type="match status" value="1"/>
</dbReference>
<dbReference type="Gene3D" id="3.30.1660.10">
    <property type="entry name" value="Flavin-binding protein dodecin"/>
    <property type="match status" value="1"/>
</dbReference>
<protein>
    <recommendedName>
        <fullName evidence="2">YdgH/BhsA/McbA-like domain-containing protein</fullName>
    </recommendedName>
</protein>
<dbReference type="Pfam" id="PF07338">
    <property type="entry name" value="YdgH_BhsA-like"/>
    <property type="match status" value="1"/>
</dbReference>
<feature type="domain" description="YdgH/BhsA/McbA-like" evidence="2">
    <location>
        <begin position="1"/>
        <end position="30"/>
    </location>
</feature>
<dbReference type="EMBL" id="AFCO01000982">
    <property type="protein sequence ID" value="EHC56624.1"/>
    <property type="molecule type" value="Genomic_DNA"/>
</dbReference>
<evidence type="ECO:0000313" key="3">
    <source>
        <dbReference type="EMBL" id="EHC56624.1"/>
    </source>
</evidence>
<accession>G5NEC1</accession>
<sequence>QKAQEMGAKSFRITSVTGPNTLHGTAVIYK</sequence>
<dbReference type="Proteomes" id="UP000003532">
    <property type="component" value="Unassembled WGS sequence"/>
</dbReference>
<dbReference type="InterPro" id="IPR010854">
    <property type="entry name" value="YdgH/BhsA/McbA-like_dom"/>
</dbReference>
<dbReference type="InterPro" id="IPR025543">
    <property type="entry name" value="Dodecin-like"/>
</dbReference>
<evidence type="ECO:0000313" key="4">
    <source>
        <dbReference type="Proteomes" id="UP000003532"/>
    </source>
</evidence>
<evidence type="ECO:0000256" key="1">
    <source>
        <dbReference type="ARBA" id="ARBA00022729"/>
    </source>
</evidence>
<name>G5NEC1_SALET</name>